<evidence type="ECO:0000256" key="7">
    <source>
        <dbReference type="SAM" id="Phobius"/>
    </source>
</evidence>
<evidence type="ECO:0000313" key="9">
    <source>
        <dbReference type="EMBL" id="MCQ8186753.1"/>
    </source>
</evidence>
<feature type="transmembrane region" description="Helical" evidence="7">
    <location>
        <begin position="321"/>
        <end position="340"/>
    </location>
</feature>
<dbReference type="PROSITE" id="PS50850">
    <property type="entry name" value="MFS"/>
    <property type="match status" value="1"/>
</dbReference>
<keyword evidence="10" id="KW-1185">Reference proteome</keyword>
<dbReference type="InterPro" id="IPR011701">
    <property type="entry name" value="MFS"/>
</dbReference>
<protein>
    <submittedName>
        <fullName evidence="9">MFS transporter</fullName>
    </submittedName>
</protein>
<feature type="transmembrane region" description="Helical" evidence="7">
    <location>
        <begin position="64"/>
        <end position="88"/>
    </location>
</feature>
<keyword evidence="3" id="KW-1003">Cell membrane</keyword>
<evidence type="ECO:0000256" key="2">
    <source>
        <dbReference type="ARBA" id="ARBA00022448"/>
    </source>
</evidence>
<dbReference type="EMBL" id="JANIAA010000001">
    <property type="protein sequence ID" value="MCQ8186753.1"/>
    <property type="molecule type" value="Genomic_DNA"/>
</dbReference>
<evidence type="ECO:0000256" key="6">
    <source>
        <dbReference type="ARBA" id="ARBA00023136"/>
    </source>
</evidence>
<accession>A0ABT1UNN5</accession>
<name>A0ABT1UNN5_9ACTN</name>
<feature type="transmembrane region" description="Helical" evidence="7">
    <location>
        <begin position="200"/>
        <end position="220"/>
    </location>
</feature>
<dbReference type="InterPro" id="IPR036259">
    <property type="entry name" value="MFS_trans_sf"/>
</dbReference>
<dbReference type="Gene3D" id="1.20.1250.20">
    <property type="entry name" value="MFS general substrate transporter like domains"/>
    <property type="match status" value="1"/>
</dbReference>
<dbReference type="PANTHER" id="PTHR43045">
    <property type="entry name" value="SHIKIMATE TRANSPORTER"/>
    <property type="match status" value="1"/>
</dbReference>
<evidence type="ECO:0000256" key="4">
    <source>
        <dbReference type="ARBA" id="ARBA00022692"/>
    </source>
</evidence>
<organism evidence="9 10">
    <name type="scientific">Streptomyces rugosispiralis</name>
    <dbReference type="NCBI Taxonomy" id="2967341"/>
    <lineage>
        <taxon>Bacteria</taxon>
        <taxon>Bacillati</taxon>
        <taxon>Actinomycetota</taxon>
        <taxon>Actinomycetes</taxon>
        <taxon>Kitasatosporales</taxon>
        <taxon>Streptomycetaceae</taxon>
        <taxon>Streptomyces</taxon>
    </lineage>
</organism>
<feature type="transmembrane region" description="Helical" evidence="7">
    <location>
        <begin position="95"/>
        <end position="114"/>
    </location>
</feature>
<feature type="transmembrane region" description="Helical" evidence="7">
    <location>
        <begin position="161"/>
        <end position="188"/>
    </location>
</feature>
<sequence length="450" mass="47122">MSTTTNSPAVSAGSPTKDPRRAALRGGILGYYADQFDIFVPIITLAPAMIYFEPADTSRTTAALITAAVFAATLLARPLGSAVFGHYADRVGRRITTMVAVAGFGVSTFLIGLLPGHQHMGWWAIVALIGLRFVGGIFLGGEYATAVPLAMEWSPARRRGLASGLITCTSPLAVASIAGLSLLLLSVMPPDGLHSAYVQWGWRIPFFIGGLLGIVLFFYYRRNVEEAPAFEAAQTTGSPLRELLGGRHRRALAQVFTLMTGAWLLTNIAAAVLPATLKSDVGLTDRAVSIVLLISSVVCVGSFVGCAVLSQRIGRRRFYTGFGIVAAVFASACYALLTTLDANDLVLVTLLSVGVQISTISLYGPVAAYLTERFPAAIRATGYGVGYSLALVIPAFYAFYISGLATIVGNALAPVVLIALGGALVAVGGALGPETKDVDMTAHTTPDTVS</sequence>
<evidence type="ECO:0000256" key="5">
    <source>
        <dbReference type="ARBA" id="ARBA00022989"/>
    </source>
</evidence>
<comment type="caution">
    <text evidence="9">The sequence shown here is derived from an EMBL/GenBank/DDBJ whole genome shotgun (WGS) entry which is preliminary data.</text>
</comment>
<keyword evidence="2" id="KW-0813">Transport</keyword>
<dbReference type="Proteomes" id="UP001204746">
    <property type="component" value="Unassembled WGS sequence"/>
</dbReference>
<comment type="subcellular location">
    <subcellularLocation>
        <location evidence="1">Cell membrane</location>
        <topology evidence="1">Multi-pass membrane protein</topology>
    </subcellularLocation>
</comment>
<gene>
    <name evidence="9" type="ORF">NP777_00495</name>
</gene>
<feature type="transmembrane region" description="Helical" evidence="7">
    <location>
        <begin position="29"/>
        <end position="52"/>
    </location>
</feature>
<dbReference type="InterPro" id="IPR020846">
    <property type="entry name" value="MFS_dom"/>
</dbReference>
<evidence type="ECO:0000313" key="10">
    <source>
        <dbReference type="Proteomes" id="UP001204746"/>
    </source>
</evidence>
<dbReference type="PANTHER" id="PTHR43045:SF4">
    <property type="entry name" value="TRANSPORTER YDFJ-RELATED"/>
    <property type="match status" value="1"/>
</dbReference>
<feature type="transmembrane region" description="Helical" evidence="7">
    <location>
        <begin position="346"/>
        <end position="370"/>
    </location>
</feature>
<dbReference type="Pfam" id="PF07690">
    <property type="entry name" value="MFS_1"/>
    <property type="match status" value="1"/>
</dbReference>
<keyword evidence="4 7" id="KW-0812">Transmembrane</keyword>
<feature type="transmembrane region" description="Helical" evidence="7">
    <location>
        <begin position="120"/>
        <end position="140"/>
    </location>
</feature>
<dbReference type="RefSeq" id="WP_256647957.1">
    <property type="nucleotide sequence ID" value="NZ_JANIAA010000001.1"/>
</dbReference>
<feature type="domain" description="Major facilitator superfamily (MFS) profile" evidence="8">
    <location>
        <begin position="23"/>
        <end position="436"/>
    </location>
</feature>
<proteinExistence type="predicted"/>
<evidence type="ECO:0000256" key="3">
    <source>
        <dbReference type="ARBA" id="ARBA00022475"/>
    </source>
</evidence>
<keyword evidence="6 7" id="KW-0472">Membrane</keyword>
<keyword evidence="5 7" id="KW-1133">Transmembrane helix</keyword>
<evidence type="ECO:0000259" key="8">
    <source>
        <dbReference type="PROSITE" id="PS50850"/>
    </source>
</evidence>
<feature type="transmembrane region" description="Helical" evidence="7">
    <location>
        <begin position="407"/>
        <end position="431"/>
    </location>
</feature>
<feature type="transmembrane region" description="Helical" evidence="7">
    <location>
        <begin position="382"/>
        <end position="401"/>
    </location>
</feature>
<feature type="transmembrane region" description="Helical" evidence="7">
    <location>
        <begin position="287"/>
        <end position="309"/>
    </location>
</feature>
<dbReference type="PROSITE" id="PS00217">
    <property type="entry name" value="SUGAR_TRANSPORT_2"/>
    <property type="match status" value="1"/>
</dbReference>
<evidence type="ECO:0000256" key="1">
    <source>
        <dbReference type="ARBA" id="ARBA00004651"/>
    </source>
</evidence>
<feature type="transmembrane region" description="Helical" evidence="7">
    <location>
        <begin position="251"/>
        <end position="275"/>
    </location>
</feature>
<dbReference type="InterPro" id="IPR005829">
    <property type="entry name" value="Sugar_transporter_CS"/>
</dbReference>
<dbReference type="SUPFAM" id="SSF103473">
    <property type="entry name" value="MFS general substrate transporter"/>
    <property type="match status" value="1"/>
</dbReference>
<reference evidence="9 10" key="1">
    <citation type="submission" date="2022-07" db="EMBL/GenBank/DDBJ databases">
        <authorList>
            <person name="Phongsopitanun W."/>
            <person name="Tanasupawat S."/>
        </authorList>
    </citation>
    <scope>NUCLEOTIDE SEQUENCE [LARGE SCALE GENOMIC DNA]</scope>
    <source>
        <strain evidence="9 10">RCU-064</strain>
    </source>
</reference>